<feature type="transmembrane region" description="Helical" evidence="1">
    <location>
        <begin position="287"/>
        <end position="308"/>
    </location>
</feature>
<keyword evidence="1" id="KW-1133">Transmembrane helix</keyword>
<feature type="transmembrane region" description="Helical" evidence="1">
    <location>
        <begin position="264"/>
        <end position="281"/>
    </location>
</feature>
<evidence type="ECO:0000313" key="2">
    <source>
        <dbReference type="EMBL" id="PPQ94814.1"/>
    </source>
</evidence>
<accession>A0A409XVP9</accession>
<organism evidence="2 3">
    <name type="scientific">Psilocybe cyanescens</name>
    <dbReference type="NCBI Taxonomy" id="93625"/>
    <lineage>
        <taxon>Eukaryota</taxon>
        <taxon>Fungi</taxon>
        <taxon>Dikarya</taxon>
        <taxon>Basidiomycota</taxon>
        <taxon>Agaricomycotina</taxon>
        <taxon>Agaricomycetes</taxon>
        <taxon>Agaricomycetidae</taxon>
        <taxon>Agaricales</taxon>
        <taxon>Agaricineae</taxon>
        <taxon>Strophariaceae</taxon>
        <taxon>Psilocybe</taxon>
    </lineage>
</organism>
<reference evidence="2 3" key="1">
    <citation type="journal article" date="2018" name="Evol. Lett.">
        <title>Horizontal gene cluster transfer increased hallucinogenic mushroom diversity.</title>
        <authorList>
            <person name="Reynolds H.T."/>
            <person name="Vijayakumar V."/>
            <person name="Gluck-Thaler E."/>
            <person name="Korotkin H.B."/>
            <person name="Matheny P.B."/>
            <person name="Slot J.C."/>
        </authorList>
    </citation>
    <scope>NUCLEOTIDE SEQUENCE [LARGE SCALE GENOMIC DNA]</scope>
    <source>
        <strain evidence="2 3">2631</strain>
    </source>
</reference>
<evidence type="ECO:0000313" key="3">
    <source>
        <dbReference type="Proteomes" id="UP000283269"/>
    </source>
</evidence>
<name>A0A409XVP9_PSICY</name>
<evidence type="ECO:0000256" key="1">
    <source>
        <dbReference type="SAM" id="Phobius"/>
    </source>
</evidence>
<dbReference type="EMBL" id="NHYD01000229">
    <property type="protein sequence ID" value="PPQ94814.1"/>
    <property type="molecule type" value="Genomic_DNA"/>
</dbReference>
<keyword evidence="1" id="KW-0812">Transmembrane</keyword>
<dbReference type="AlphaFoldDB" id="A0A409XVP9"/>
<keyword evidence="3" id="KW-1185">Reference proteome</keyword>
<dbReference type="InParanoid" id="A0A409XVP9"/>
<dbReference type="STRING" id="93625.A0A409XVP9"/>
<proteinExistence type="predicted"/>
<protein>
    <submittedName>
        <fullName evidence="2">Uncharacterized protein</fullName>
    </submittedName>
</protein>
<dbReference type="Proteomes" id="UP000283269">
    <property type="component" value="Unassembled WGS sequence"/>
</dbReference>
<dbReference type="OrthoDB" id="2366471at2759"/>
<sequence>MPEIPLKDADFDLDVSGIGGFFGDEESFAAMSSVHLVRGRRWFGWYNSPGSYFVAKRYGLLARSRIWDGLYPGPNIDPTSMLELDGKEGPRYVGAHSGTRIQKTGHLSYLLASHCSDLEVDYAAAAPATSDVHITVVHLDEFSKFPGYPIIPKDGMSPFDPVCIIPITASLAAAVACAVFKDWFCFSTILLGCFCNGISCVVIGSGKLKIVQPNSSPNSPPGDGILFNTSGRVVLLKGSEQTVSTITRGRFNLQYKSESRYHDIGLVSLALTFQFLLQLFIVPQGELFGQIMFLSTFAVSWMYNAYLASVDREDLQKKLLINNLLQKPTVRTVRLPKWTALVTFSALILQAGKNTRAILDEMIPTDTHVWRIVKDTIVKSIQRNQTPSDVLPEQNLEGLDEKELGLLRDMLEQASIGLDAAKKELDSVQVEKNEKRSGSADHAV</sequence>
<keyword evidence="1" id="KW-0472">Membrane</keyword>
<comment type="caution">
    <text evidence="2">The sequence shown here is derived from an EMBL/GenBank/DDBJ whole genome shotgun (WGS) entry which is preliminary data.</text>
</comment>
<gene>
    <name evidence="2" type="ORF">CVT25_007452</name>
</gene>